<feature type="binding site" evidence="6">
    <location>
        <position position="572"/>
    </location>
    <ligand>
        <name>Mg(2+)</name>
        <dbReference type="ChEBI" id="CHEBI:18420"/>
    </ligand>
</feature>
<comment type="caution">
    <text evidence="10">The sequence shown here is derived from an EMBL/GenBank/DDBJ whole genome shotgun (WGS) entry which is preliminary data.</text>
</comment>
<dbReference type="PROSITE" id="PS00154">
    <property type="entry name" value="ATPASE_E1_E2"/>
    <property type="match status" value="1"/>
</dbReference>
<dbReference type="AlphaFoldDB" id="A0A9Q3GFP8"/>
<feature type="compositionally biased region" description="Basic and acidic residues" evidence="8">
    <location>
        <begin position="652"/>
        <end position="662"/>
    </location>
</feature>
<gene>
    <name evidence="10" type="ORF">O181_005295</name>
</gene>
<feature type="binding site" evidence="6">
    <location>
        <position position="570"/>
    </location>
    <ligand>
        <name>Mg(2+)</name>
        <dbReference type="ChEBI" id="CHEBI:18420"/>
    </ligand>
</feature>
<feature type="active site" description="4-aspartylphosphate intermediate" evidence="4">
    <location>
        <position position="570"/>
    </location>
</feature>
<keyword evidence="5 7" id="KW-0067">ATP-binding</keyword>
<sequence>MSSPPSQQPLKQVKTTTISSSTHPKSLTHQIPISKQNKRKFKFLQSSIDKLTAIDLSTWFDSSLNWKNVKPPKIYVNLNLPISASNSNKNKKLIKDWYHPNNQIKTAKYSVLSFIPRNLLEQFRRVANVFFLVLVILQFIPKFIQVSPALAALPLLCVLAITAIKDAHEDARRHASDHQSNLQTVLTLSQSVYTNQNSTHPKTSSAFSAHFLFRLLRFNRQKIKSSNSTAKPHWFSFPCNSKLKQTPKLNSTNSNLHSNQQQHCHHDHDDLNNGFQIKTWQDLQVGDFVKLKNNQAVPADIIICSTSDEEENVCFIETKNLDGETNLKSRHALQSLSHLRNSSNFSSSNHHPQDHPNQFTVENQLPDPNMFSYNAVISFPDRHNHSSSPNQSQSIKSQHQVPVNLISILLRGTVIRNTEWIIGLVIFTGPNTKIMLNSSPTPSKRSKVERQMNPMVFINLAILALMCLFNAIGTHLAEKYYYKRNAYWSVGSDRSDDNPDINGLIGFAYAMITYQNIVPISLYISIEFVRTIQAYFIWADKDLKYKGRCTLARSWNLSDDLGQIQYIFTDKTGTLTQNLMQFKQCSIAGKIYCGHHQPDEISKEEDVMTDDTTMNRNIEPIKESSKLSTLHPNPAHRTSPRKLNQDSLTDSNAEKSKQDSQDSHNVLDSSKLLIEPFKDIELSKDLAMLNTDCSRMIHGFFACLALCHTILVSEESDGSIHYKAQSPDEAAADTGFVFRGRDKNIIKLQVPSVFNKLKPPLVARSTQQLEIEPVDDVISEEEHSSEIHEYELLELIEFTSVRKRMSVIVKKIAKDELNSDPQIYLLVKGADNVIFERLAPVGNCHCNSMILSSHWKRYEFDHCQKLVDQLENLPPNCSQSDPYTLQPSTNQSPRQIRNLSLHEDLESILGEDNGNRAADLLSANKGVGLSLATKPPVIQSFEDLRISKAQELPTRTAQNRAIDNFRLHPPPPVSQHEPAALLHHHQSTQTRFRQAVTASPSGPLRLKANGRIQKPEVKNGGLVPIKQSPAATKNSLAGKEIASEDFVFKMRQWWDQLEAEKGTRLSKKKFREILFGKFFAYRKRLEQQFLAALSVLEHDFEIPHNSQPSTVAHTLVGLGN</sequence>
<feature type="region of interest" description="Disordered" evidence="8">
    <location>
        <begin position="341"/>
        <end position="364"/>
    </location>
</feature>
<comment type="cofactor">
    <cofactor evidence="6">
        <name>Mg(2+)</name>
        <dbReference type="ChEBI" id="CHEBI:18420"/>
    </cofactor>
</comment>
<dbReference type="SUPFAM" id="SSF81665">
    <property type="entry name" value="Calcium ATPase, transmembrane domain M"/>
    <property type="match status" value="1"/>
</dbReference>
<protein>
    <recommendedName>
        <fullName evidence="7">Phospholipid-transporting ATPase</fullName>
        <ecNumber evidence="7">7.6.2.1</ecNumber>
    </recommendedName>
</protein>
<comment type="similarity">
    <text evidence="7">Belongs to the cation transport ATPase (P-type) (TC 3.A.3) family. Type IV subfamily.</text>
</comment>
<reference evidence="10" key="1">
    <citation type="submission" date="2021-03" db="EMBL/GenBank/DDBJ databases">
        <title>Draft genome sequence of rust myrtle Austropuccinia psidii MF-1, a brazilian biotype.</title>
        <authorList>
            <person name="Quecine M.C."/>
            <person name="Pachon D.M.R."/>
            <person name="Bonatelli M.L."/>
            <person name="Correr F.H."/>
            <person name="Franceschini L.M."/>
            <person name="Leite T.F."/>
            <person name="Margarido G.R.A."/>
            <person name="Almeida C.A."/>
            <person name="Ferrarezi J.A."/>
            <person name="Labate C.A."/>
        </authorList>
    </citation>
    <scope>NUCLEOTIDE SEQUENCE</scope>
    <source>
        <strain evidence="10">MF-1</strain>
    </source>
</reference>
<feature type="binding site" evidence="5">
    <location>
        <position position="570"/>
    </location>
    <ligand>
        <name>ATP</name>
        <dbReference type="ChEBI" id="CHEBI:30616"/>
    </ligand>
</feature>
<feature type="binding site" evidence="5">
    <location>
        <position position="572"/>
    </location>
    <ligand>
        <name>ATP</name>
        <dbReference type="ChEBI" id="CHEBI:30616"/>
    </ligand>
</feature>
<evidence type="ECO:0000256" key="4">
    <source>
        <dbReference type="PIRSR" id="PIRSR606539-1"/>
    </source>
</evidence>
<evidence type="ECO:0000259" key="9">
    <source>
        <dbReference type="Pfam" id="PF16209"/>
    </source>
</evidence>
<keyword evidence="6" id="KW-0479">Metal-binding</keyword>
<comment type="caution">
    <text evidence="7">Lacks conserved residue(s) required for the propagation of feature annotation.</text>
</comment>
<dbReference type="GO" id="GO:0005524">
    <property type="term" value="F:ATP binding"/>
    <property type="evidence" value="ECO:0007669"/>
    <property type="project" value="UniProtKB-UniRule"/>
</dbReference>
<dbReference type="SUPFAM" id="SSF81653">
    <property type="entry name" value="Calcium ATPase, transduction domain A"/>
    <property type="match status" value="1"/>
</dbReference>
<dbReference type="InterPro" id="IPR018303">
    <property type="entry name" value="ATPase_P-typ_P_site"/>
</dbReference>
<feature type="domain" description="P-type ATPase N-terminal" evidence="9">
    <location>
        <begin position="89"/>
        <end position="149"/>
    </location>
</feature>
<keyword evidence="7" id="KW-1278">Translocase</keyword>
<dbReference type="EMBL" id="AVOT02001078">
    <property type="protein sequence ID" value="MBW0465580.1"/>
    <property type="molecule type" value="Genomic_DNA"/>
</dbReference>
<accession>A0A9Q3GFP8</accession>
<feature type="transmembrane region" description="Helical" evidence="7">
    <location>
        <begin position="455"/>
        <end position="477"/>
    </location>
</feature>
<keyword evidence="2 7" id="KW-1133">Transmembrane helix</keyword>
<comment type="catalytic activity">
    <reaction evidence="7">
        <text>ATP + H2O + phospholipidSide 1 = ADP + phosphate + phospholipidSide 2.</text>
        <dbReference type="EC" id="7.6.2.1"/>
    </reaction>
</comment>
<dbReference type="SUPFAM" id="SSF81660">
    <property type="entry name" value="Metal cation-transporting ATPase, ATP-binding domain N"/>
    <property type="match status" value="1"/>
</dbReference>
<dbReference type="Gene3D" id="2.70.150.10">
    <property type="entry name" value="Calcium-transporting ATPase, cytoplasmic transduction domain A"/>
    <property type="match status" value="1"/>
</dbReference>
<dbReference type="Pfam" id="PF16209">
    <property type="entry name" value="PhoLip_ATPase_N"/>
    <property type="match status" value="1"/>
</dbReference>
<dbReference type="Proteomes" id="UP000765509">
    <property type="component" value="Unassembled WGS sequence"/>
</dbReference>
<evidence type="ECO:0000256" key="6">
    <source>
        <dbReference type="PIRSR" id="PIRSR606539-3"/>
    </source>
</evidence>
<evidence type="ECO:0000256" key="5">
    <source>
        <dbReference type="PIRSR" id="PIRSR606539-2"/>
    </source>
</evidence>
<keyword evidence="3 7" id="KW-0472">Membrane</keyword>
<evidence type="ECO:0000256" key="3">
    <source>
        <dbReference type="ARBA" id="ARBA00023136"/>
    </source>
</evidence>
<feature type="binding site" evidence="5">
    <location>
        <position position="571"/>
    </location>
    <ligand>
        <name>ATP</name>
        <dbReference type="ChEBI" id="CHEBI:30616"/>
    </ligand>
</feature>
<dbReference type="InterPro" id="IPR032631">
    <property type="entry name" value="P-type_ATPase_N"/>
</dbReference>
<evidence type="ECO:0000256" key="7">
    <source>
        <dbReference type="RuleBase" id="RU362033"/>
    </source>
</evidence>
<name>A0A9Q3GFP8_9BASI</name>
<dbReference type="GO" id="GO:0045332">
    <property type="term" value="P:phospholipid translocation"/>
    <property type="evidence" value="ECO:0007669"/>
    <property type="project" value="TreeGrafter"/>
</dbReference>
<dbReference type="Gene3D" id="3.40.1110.10">
    <property type="entry name" value="Calcium-transporting ATPase, cytoplasmic domain N"/>
    <property type="match status" value="1"/>
</dbReference>
<feature type="binding site" evidence="5">
    <location>
        <position position="798"/>
    </location>
    <ligand>
        <name>ATP</name>
        <dbReference type="ChEBI" id="CHEBI:30616"/>
    </ligand>
</feature>
<comment type="subcellular location">
    <subcellularLocation>
        <location evidence="7">Membrane</location>
        <topology evidence="7">Multi-pass membrane protein</topology>
    </subcellularLocation>
</comment>
<dbReference type="InterPro" id="IPR023298">
    <property type="entry name" value="ATPase_P-typ_TM_dom_sf"/>
</dbReference>
<dbReference type="OrthoDB" id="377733at2759"/>
<feature type="binding site" evidence="5">
    <location>
        <position position="729"/>
    </location>
    <ligand>
        <name>ATP</name>
        <dbReference type="ChEBI" id="CHEBI:30616"/>
    </ligand>
</feature>
<dbReference type="GO" id="GO:0140326">
    <property type="term" value="F:ATPase-coupled intramembrane lipid transporter activity"/>
    <property type="evidence" value="ECO:0007669"/>
    <property type="project" value="UniProtKB-EC"/>
</dbReference>
<feature type="compositionally biased region" description="Low complexity" evidence="8">
    <location>
        <begin position="341"/>
        <end position="350"/>
    </location>
</feature>
<keyword evidence="11" id="KW-1185">Reference proteome</keyword>
<dbReference type="PANTHER" id="PTHR24092:SF153">
    <property type="entry name" value="PHOSPHOLIPID-TRANSPORTING ATPASE"/>
    <property type="match status" value="1"/>
</dbReference>
<feature type="binding site" evidence="5">
    <location>
        <position position="828"/>
    </location>
    <ligand>
        <name>ATP</name>
        <dbReference type="ChEBI" id="CHEBI:30616"/>
    </ligand>
</feature>
<evidence type="ECO:0000256" key="2">
    <source>
        <dbReference type="ARBA" id="ARBA00022989"/>
    </source>
</evidence>
<feature type="region of interest" description="Disordered" evidence="8">
    <location>
        <begin position="248"/>
        <end position="268"/>
    </location>
</feature>
<dbReference type="GO" id="GO:0000287">
    <property type="term" value="F:magnesium ion binding"/>
    <property type="evidence" value="ECO:0007669"/>
    <property type="project" value="UniProtKB-UniRule"/>
</dbReference>
<keyword evidence="1 7" id="KW-0812">Transmembrane</keyword>
<keyword evidence="5 7" id="KW-0547">Nucleotide-binding</keyword>
<proteinExistence type="inferred from homology"/>
<organism evidence="10 11">
    <name type="scientific">Austropuccinia psidii MF-1</name>
    <dbReference type="NCBI Taxonomy" id="1389203"/>
    <lineage>
        <taxon>Eukaryota</taxon>
        <taxon>Fungi</taxon>
        <taxon>Dikarya</taxon>
        <taxon>Basidiomycota</taxon>
        <taxon>Pucciniomycotina</taxon>
        <taxon>Pucciniomycetes</taxon>
        <taxon>Pucciniales</taxon>
        <taxon>Sphaerophragmiaceae</taxon>
        <taxon>Austropuccinia</taxon>
    </lineage>
</organism>
<dbReference type="InterPro" id="IPR006539">
    <property type="entry name" value="P-type_ATPase_IV"/>
</dbReference>
<evidence type="ECO:0000313" key="11">
    <source>
        <dbReference type="Proteomes" id="UP000765509"/>
    </source>
</evidence>
<dbReference type="InterPro" id="IPR023299">
    <property type="entry name" value="ATPase_P-typ_cyto_dom_N"/>
</dbReference>
<evidence type="ECO:0000313" key="10">
    <source>
        <dbReference type="EMBL" id="MBW0465580.1"/>
    </source>
</evidence>
<dbReference type="NCBIfam" id="TIGR01652">
    <property type="entry name" value="ATPase-Plipid"/>
    <property type="match status" value="1"/>
</dbReference>
<dbReference type="EC" id="7.6.2.1" evidence="7"/>
<feature type="region of interest" description="Disordered" evidence="8">
    <location>
        <begin position="618"/>
        <end position="665"/>
    </location>
</feature>
<dbReference type="GO" id="GO:0005886">
    <property type="term" value="C:plasma membrane"/>
    <property type="evidence" value="ECO:0007669"/>
    <property type="project" value="TreeGrafter"/>
</dbReference>
<keyword evidence="6 7" id="KW-0460">Magnesium</keyword>
<evidence type="ECO:0000256" key="1">
    <source>
        <dbReference type="ARBA" id="ARBA00022692"/>
    </source>
</evidence>
<evidence type="ECO:0000256" key="8">
    <source>
        <dbReference type="SAM" id="MobiDB-lite"/>
    </source>
</evidence>
<dbReference type="PANTHER" id="PTHR24092">
    <property type="entry name" value="PROBABLE PHOSPHOLIPID-TRANSPORTING ATPASE"/>
    <property type="match status" value="1"/>
</dbReference>
<dbReference type="InterPro" id="IPR008250">
    <property type="entry name" value="ATPase_P-typ_transduc_dom_A_sf"/>
</dbReference>
<feature type="compositionally biased region" description="Polar residues" evidence="8">
    <location>
        <begin position="641"/>
        <end position="651"/>
    </location>
</feature>
<feature type="region of interest" description="Disordered" evidence="8">
    <location>
        <begin position="1"/>
        <end position="27"/>
    </location>
</feature>